<keyword evidence="2 3" id="KW-0539">Nucleus</keyword>
<keyword evidence="9" id="KW-1185">Reference proteome</keyword>
<comment type="subcellular location">
    <subcellularLocation>
        <location evidence="1 3 4">Nucleus</location>
    </subcellularLocation>
</comment>
<dbReference type="SMART" id="SM00389">
    <property type="entry name" value="HOX"/>
    <property type="match status" value="1"/>
</dbReference>
<evidence type="ECO:0000256" key="3">
    <source>
        <dbReference type="PROSITE-ProRule" id="PRU00108"/>
    </source>
</evidence>
<evidence type="ECO:0000313" key="8">
    <source>
        <dbReference type="EMBL" id="KAK9923901.1"/>
    </source>
</evidence>
<evidence type="ECO:0000256" key="2">
    <source>
        <dbReference type="ARBA" id="ARBA00023242"/>
    </source>
</evidence>
<evidence type="ECO:0000313" key="9">
    <source>
        <dbReference type="Proteomes" id="UP001457282"/>
    </source>
</evidence>
<dbReference type="InterPro" id="IPR028942">
    <property type="entry name" value="WHIM1_dom"/>
</dbReference>
<evidence type="ECO:0000259" key="6">
    <source>
        <dbReference type="PROSITE" id="PS50071"/>
    </source>
</evidence>
<reference evidence="8 9" key="1">
    <citation type="journal article" date="2023" name="G3 (Bethesda)">
        <title>A chromosome-length genome assembly and annotation of blackberry (Rubus argutus, cv. 'Hillquist').</title>
        <authorList>
            <person name="Bruna T."/>
            <person name="Aryal R."/>
            <person name="Dudchenko O."/>
            <person name="Sargent D.J."/>
            <person name="Mead D."/>
            <person name="Buti M."/>
            <person name="Cavallini A."/>
            <person name="Hytonen T."/>
            <person name="Andres J."/>
            <person name="Pham M."/>
            <person name="Weisz D."/>
            <person name="Mascagni F."/>
            <person name="Usai G."/>
            <person name="Natali L."/>
            <person name="Bassil N."/>
            <person name="Fernandez G.E."/>
            <person name="Lomsadze A."/>
            <person name="Armour M."/>
            <person name="Olukolu B."/>
            <person name="Poorten T."/>
            <person name="Britton C."/>
            <person name="Davik J."/>
            <person name="Ashrafi H."/>
            <person name="Aiden E.L."/>
            <person name="Borodovsky M."/>
            <person name="Worthington M."/>
        </authorList>
    </citation>
    <scope>NUCLEOTIDE SEQUENCE [LARGE SCALE GENOMIC DNA]</scope>
    <source>
        <strain evidence="8">PI 553951</strain>
    </source>
</reference>
<feature type="compositionally biased region" description="Basic and acidic residues" evidence="5">
    <location>
        <begin position="305"/>
        <end position="319"/>
    </location>
</feature>
<evidence type="ECO:0000259" key="7">
    <source>
        <dbReference type="PROSITE" id="PS50827"/>
    </source>
</evidence>
<keyword evidence="3 4" id="KW-0371">Homeobox</keyword>
<feature type="region of interest" description="Disordered" evidence="5">
    <location>
        <begin position="897"/>
        <end position="940"/>
    </location>
</feature>
<dbReference type="EMBL" id="JBEDUW010000006">
    <property type="protein sequence ID" value="KAK9923901.1"/>
    <property type="molecule type" value="Genomic_DNA"/>
</dbReference>
<comment type="caution">
    <text evidence="8">The sequence shown here is derived from an EMBL/GenBank/DDBJ whole genome shotgun (WGS) entry which is preliminary data.</text>
</comment>
<dbReference type="InterPro" id="IPR028941">
    <property type="entry name" value="WHIM2_dom"/>
</dbReference>
<dbReference type="Gene3D" id="1.10.10.60">
    <property type="entry name" value="Homeodomain-like"/>
    <property type="match status" value="1"/>
</dbReference>
<dbReference type="GO" id="GO:0003677">
    <property type="term" value="F:DNA binding"/>
    <property type="evidence" value="ECO:0007669"/>
    <property type="project" value="UniProtKB-UniRule"/>
</dbReference>
<evidence type="ECO:0000256" key="4">
    <source>
        <dbReference type="RuleBase" id="RU000682"/>
    </source>
</evidence>
<dbReference type="Pfam" id="PF15612">
    <property type="entry name" value="WHIM1"/>
    <property type="match status" value="1"/>
</dbReference>
<dbReference type="PANTHER" id="PTHR36968:SF8">
    <property type="entry name" value="HOMEOBOX-DDT DOMAIN PROTEIN RLT3 ISOFORM X1"/>
    <property type="match status" value="1"/>
</dbReference>
<keyword evidence="3 4" id="KW-0238">DNA-binding</keyword>
<dbReference type="AlphaFoldDB" id="A0AAW1WJ24"/>
<feature type="region of interest" description="Disordered" evidence="5">
    <location>
        <begin position="270"/>
        <end position="319"/>
    </location>
</feature>
<feature type="compositionally biased region" description="Polar residues" evidence="5">
    <location>
        <begin position="281"/>
        <end position="294"/>
    </location>
</feature>
<dbReference type="Proteomes" id="UP001457282">
    <property type="component" value="Unassembled WGS sequence"/>
</dbReference>
<dbReference type="InterPro" id="IPR001356">
    <property type="entry name" value="HD"/>
</dbReference>
<gene>
    <name evidence="8" type="ORF">M0R45_032298</name>
</gene>
<feature type="DNA-binding region" description="Homeobox" evidence="3">
    <location>
        <begin position="3"/>
        <end position="59"/>
    </location>
</feature>
<evidence type="ECO:0000256" key="1">
    <source>
        <dbReference type="ARBA" id="ARBA00004123"/>
    </source>
</evidence>
<dbReference type="Pfam" id="PF02791">
    <property type="entry name" value="DDT"/>
    <property type="match status" value="1"/>
</dbReference>
<evidence type="ECO:0000256" key="5">
    <source>
        <dbReference type="SAM" id="MobiDB-lite"/>
    </source>
</evidence>
<dbReference type="InterPro" id="IPR018501">
    <property type="entry name" value="DDT_dom"/>
</dbReference>
<feature type="compositionally biased region" description="Polar residues" evidence="5">
    <location>
        <begin position="929"/>
        <end position="939"/>
    </location>
</feature>
<dbReference type="SMART" id="SM00571">
    <property type="entry name" value="DDT"/>
    <property type="match status" value="1"/>
</dbReference>
<feature type="domain" description="DDT" evidence="7">
    <location>
        <begin position="405"/>
        <end position="464"/>
    </location>
</feature>
<dbReference type="Pfam" id="PF00046">
    <property type="entry name" value="Homeodomain"/>
    <property type="match status" value="1"/>
</dbReference>
<accession>A0AAW1WJ24</accession>
<feature type="region of interest" description="Disordered" evidence="5">
    <location>
        <begin position="84"/>
        <end position="103"/>
    </location>
</feature>
<proteinExistence type="predicted"/>
<dbReference type="GO" id="GO:0005634">
    <property type="term" value="C:nucleus"/>
    <property type="evidence" value="ECO:0007669"/>
    <property type="project" value="UniProtKB-SubCell"/>
</dbReference>
<name>A0AAW1WJ24_RUBAR</name>
<dbReference type="PANTHER" id="PTHR36968">
    <property type="entry name" value="HOMEOBOX-DDT DOMAIN PROTEIN RLT2"/>
    <property type="match status" value="1"/>
</dbReference>
<feature type="compositionally biased region" description="Basic and acidic residues" evidence="5">
    <location>
        <begin position="903"/>
        <end position="922"/>
    </location>
</feature>
<feature type="domain" description="Homeobox" evidence="6">
    <location>
        <begin position="1"/>
        <end position="58"/>
    </location>
</feature>
<evidence type="ECO:0008006" key="10">
    <source>
        <dbReference type="Google" id="ProtNLM"/>
    </source>
</evidence>
<feature type="compositionally biased region" description="Basic residues" evidence="5">
    <location>
        <begin position="270"/>
        <end position="280"/>
    </location>
</feature>
<dbReference type="Pfam" id="PF15613">
    <property type="entry name" value="WSD"/>
    <property type="match status" value="1"/>
</dbReference>
<protein>
    <recommendedName>
        <fullName evidence="10">Homeobox-DDT domain protein RLT3</fullName>
    </recommendedName>
</protein>
<organism evidence="8 9">
    <name type="scientific">Rubus argutus</name>
    <name type="common">Southern blackberry</name>
    <dbReference type="NCBI Taxonomy" id="59490"/>
    <lineage>
        <taxon>Eukaryota</taxon>
        <taxon>Viridiplantae</taxon>
        <taxon>Streptophyta</taxon>
        <taxon>Embryophyta</taxon>
        <taxon>Tracheophyta</taxon>
        <taxon>Spermatophyta</taxon>
        <taxon>Magnoliopsida</taxon>
        <taxon>eudicotyledons</taxon>
        <taxon>Gunneridae</taxon>
        <taxon>Pentapetalae</taxon>
        <taxon>rosids</taxon>
        <taxon>fabids</taxon>
        <taxon>Rosales</taxon>
        <taxon>Rosaceae</taxon>
        <taxon>Rosoideae</taxon>
        <taxon>Rosoideae incertae sedis</taxon>
        <taxon>Rubus</taxon>
    </lineage>
</organism>
<sequence>MDKAQKKTRLQLEALESFYAEEKYPTRTAMECHATVFGLTYKQVCGWFVERRRREKRKNIASELLSGRNGLGIAATRVAKLIPSSHKTKAPSSLKSKKKKMKPNHIQDLQNPDYLLKRVFRKDGPPLGVEFDSRPSRALWHSTDAQIYPPTCKENQIAPKGGTVTKCAVTSHEEFNSSAPVKRHGAGKDLMTMRKHGGGKDLMTVKKHGGGKDLMTMKKHGGGKDYQAMKKHGGGKGLMTVWRATNPDADARDFLVDMGLANGEVAHVSRKPQIRSRRLQQQKTVPKQGRLQSKLQEKRKRFVKRREVESNEHSNQKLPSKEKCELALVGTGSQVHLDTIAMLVDDEELELRELQARPNSLGCSNHFTTNGDHGCSLCKDSLVKFPPSSVKMKQPFHMQPWDSSPEIAKKLFKVFHFLYTYAAMVDLCSFTLDEFAQAFHDKDSSLLGKIHVALLKLLLSNVQAELSCGSISHLSKSCNFLAFIHSVENQESTLEFWDKSLNPLTWTEILRQVLVAAGFGSKQGAMRREALSKEMSLMVKYGLRSGTLKGELFRVLLEQGINGLKVSELAKSLQIAELNVSSSIDDLESLICSTLSSDITLFEKISSSTFRVRINSSEDEVEELQSDTEDSGAVDDDLSDSGICSDDDSGCNSGNSNNRKLTYMNRCRSKNNMLKVHTEIDESHPGEVWLLGLMEGEYSDLSIEEKLNAIVALIDLLHAGSNMRMEDPAYTIAECIPNSLYSGSGAKIKRLSARQQSVPRPSWVHAGNMDGVNEDHTCSRVHPIESSASISKFYEERYSKKGKDCGSDLHPMQSVFLGSDRRYNRYWLFLGPCNGYDPGHRRVYFESSDDGHWEVVDTEEALCALLSVLDDRGKREALLIESLEIRLTVLCQAMSNRTASGDGSEHLTQSDRSELDNVREDTYSPVSDVDNNSSETANDSVPLCGTVVPEVRKKGEELKQKWRRIQAFDSWLWNSFYLDLNSVKHGKQSYFDTLTRCESCHDLYWRDEKHCRICHTTFELHFDLEEMFAIHVATCREKETGDTFPEHKVLSSQIQSLKAAIHAIESVMPEDALLGAWKKSAHKLWVKRLRRTSSLSELLQVLTDFVGAINEDWLYKCKIVQGSCKVGEEIVASFESMPHTTSAVALWLVKLDALIAPYVKRTCSERRQEACIRGKHSKQ</sequence>
<dbReference type="SUPFAM" id="SSF46689">
    <property type="entry name" value="Homeodomain-like"/>
    <property type="match status" value="1"/>
</dbReference>
<dbReference type="PROSITE" id="PS50827">
    <property type="entry name" value="DDT"/>
    <property type="match status" value="1"/>
</dbReference>
<dbReference type="PROSITE" id="PS50071">
    <property type="entry name" value="HOMEOBOX_2"/>
    <property type="match status" value="1"/>
</dbReference>
<dbReference type="InterPro" id="IPR044977">
    <property type="entry name" value="RLT1-3"/>
</dbReference>
<dbReference type="InterPro" id="IPR009057">
    <property type="entry name" value="Homeodomain-like_sf"/>
</dbReference>
<dbReference type="GO" id="GO:0006357">
    <property type="term" value="P:regulation of transcription by RNA polymerase II"/>
    <property type="evidence" value="ECO:0007669"/>
    <property type="project" value="InterPro"/>
</dbReference>